<sequence>MELGRLRAGSSALSSRPQVESRDAATTDSWTSFLQCYDSLLARELAQEQPQFVRALRQLERDSRLQQERQSAQVLATLRLKDAKISELQRLVSEQSEQLDVVLDELERRETKEDKQAQRKSELLVSVAESCC</sequence>
<comment type="caution">
    <text evidence="3">The sequence shown here is derived from an EMBL/GenBank/DDBJ whole genome shotgun (WGS) entry which is preliminary data.</text>
</comment>
<dbReference type="Proteomes" id="UP000440367">
    <property type="component" value="Unassembled WGS sequence"/>
</dbReference>
<evidence type="ECO:0000313" key="3">
    <source>
        <dbReference type="EMBL" id="KAE9223432.1"/>
    </source>
</evidence>
<feature type="compositionally biased region" description="Low complexity" evidence="2">
    <location>
        <begin position="6"/>
        <end position="16"/>
    </location>
</feature>
<proteinExistence type="predicted"/>
<keyword evidence="1" id="KW-0175">Coiled coil</keyword>
<gene>
    <name evidence="3" type="ORF">PF002_g14969</name>
</gene>
<name>A0A6A3YV65_9STRA</name>
<reference evidence="3 4" key="1">
    <citation type="submission" date="2018-08" db="EMBL/GenBank/DDBJ databases">
        <title>Genomic investigation of the strawberry pathogen Phytophthora fragariae indicates pathogenicity is determined by transcriptional variation in three key races.</title>
        <authorList>
            <person name="Adams T.M."/>
            <person name="Armitage A.D."/>
            <person name="Sobczyk M.K."/>
            <person name="Bates H.J."/>
            <person name="Dunwell J.M."/>
            <person name="Nellist C.F."/>
            <person name="Harrison R.J."/>
        </authorList>
    </citation>
    <scope>NUCLEOTIDE SEQUENCE [LARGE SCALE GENOMIC DNA]</scope>
    <source>
        <strain evidence="3 4">BC-1</strain>
    </source>
</reference>
<feature type="coiled-coil region" evidence="1">
    <location>
        <begin position="85"/>
        <end position="123"/>
    </location>
</feature>
<protein>
    <submittedName>
        <fullName evidence="3">Uncharacterized protein</fullName>
    </submittedName>
</protein>
<accession>A0A6A3YV65</accession>
<evidence type="ECO:0000313" key="4">
    <source>
        <dbReference type="Proteomes" id="UP000440367"/>
    </source>
</evidence>
<dbReference type="AlphaFoldDB" id="A0A6A3YV65"/>
<dbReference type="EMBL" id="QXGD01000820">
    <property type="protein sequence ID" value="KAE9223432.1"/>
    <property type="molecule type" value="Genomic_DNA"/>
</dbReference>
<evidence type="ECO:0000256" key="1">
    <source>
        <dbReference type="SAM" id="Coils"/>
    </source>
</evidence>
<evidence type="ECO:0000256" key="2">
    <source>
        <dbReference type="SAM" id="MobiDB-lite"/>
    </source>
</evidence>
<feature type="region of interest" description="Disordered" evidence="2">
    <location>
        <begin position="1"/>
        <end position="27"/>
    </location>
</feature>
<organism evidence="3 4">
    <name type="scientific">Phytophthora fragariae</name>
    <dbReference type="NCBI Taxonomy" id="53985"/>
    <lineage>
        <taxon>Eukaryota</taxon>
        <taxon>Sar</taxon>
        <taxon>Stramenopiles</taxon>
        <taxon>Oomycota</taxon>
        <taxon>Peronosporomycetes</taxon>
        <taxon>Peronosporales</taxon>
        <taxon>Peronosporaceae</taxon>
        <taxon>Phytophthora</taxon>
    </lineage>
</organism>